<name>F0U9P5_AJEC8</name>
<dbReference type="HOGENOM" id="CLU_156752_0_0_1"/>
<organism evidence="2">
    <name type="scientific">Ajellomyces capsulatus (strain H88)</name>
    <name type="common">Darling's disease fungus</name>
    <name type="synonym">Histoplasma capsulatum</name>
    <dbReference type="NCBI Taxonomy" id="544711"/>
    <lineage>
        <taxon>Eukaryota</taxon>
        <taxon>Fungi</taxon>
        <taxon>Dikarya</taxon>
        <taxon>Ascomycota</taxon>
        <taxon>Pezizomycotina</taxon>
        <taxon>Eurotiomycetes</taxon>
        <taxon>Eurotiomycetidae</taxon>
        <taxon>Onygenales</taxon>
        <taxon>Ajellomycetaceae</taxon>
        <taxon>Histoplasma</taxon>
    </lineage>
</organism>
<proteinExistence type="predicted"/>
<reference evidence="2" key="1">
    <citation type="submission" date="2008-07" db="EMBL/GenBank/DDBJ databases">
        <title>Annotation of Ajellomyces capsulatus strain H88.</title>
        <authorList>
            <person name="Champion M."/>
            <person name="Cuomo C."/>
            <person name="Ma L.-J."/>
            <person name="Henn M.R."/>
            <person name="Sil A."/>
            <person name="Goldman B."/>
            <person name="Young S.K."/>
            <person name="Kodira C.D."/>
            <person name="Zeng Q."/>
            <person name="Koehrsen M."/>
            <person name="Alvarado L."/>
            <person name="Berlin A."/>
            <person name="Borenstein D."/>
            <person name="Chen Z."/>
            <person name="Engels R."/>
            <person name="Freedman E."/>
            <person name="Gellesch M."/>
            <person name="Goldberg J."/>
            <person name="Griggs A."/>
            <person name="Gujja S."/>
            <person name="Heiman D."/>
            <person name="Hepburn T."/>
            <person name="Howarth C."/>
            <person name="Jen D."/>
            <person name="Larson L."/>
            <person name="Lewis B."/>
            <person name="Mehta T."/>
            <person name="Park D."/>
            <person name="Pearson M."/>
            <person name="Roberts A."/>
            <person name="Saif S."/>
            <person name="Shea T."/>
            <person name="Shenoy N."/>
            <person name="Sisk P."/>
            <person name="Stolte C."/>
            <person name="Sykes S."/>
            <person name="Walk T."/>
            <person name="White J."/>
            <person name="Yandava C."/>
            <person name="Klein B."/>
            <person name="McEwen J.G."/>
            <person name="Puccia R."/>
            <person name="Goldman G.H."/>
            <person name="Felipe M.S."/>
            <person name="Nino-Vega G."/>
            <person name="San-Blas G."/>
            <person name="Taylor J."/>
            <person name="Mendoza L."/>
            <person name="Galagan J."/>
            <person name="Nusbaum C."/>
            <person name="Birren B."/>
        </authorList>
    </citation>
    <scope>NUCLEOTIDE SEQUENCE [LARGE SCALE GENOMIC DNA]</scope>
    <source>
        <strain evidence="2">H88</strain>
    </source>
</reference>
<dbReference type="AlphaFoldDB" id="F0U9P5"/>
<dbReference type="OMA" id="GHYTTTQ"/>
<dbReference type="VEuPathDB" id="FungiDB:I7I53_07025"/>
<evidence type="ECO:0000313" key="2">
    <source>
        <dbReference type="Proteomes" id="UP000008142"/>
    </source>
</evidence>
<gene>
    <name evidence="1" type="ORF">HCEG_01296</name>
</gene>
<protein>
    <submittedName>
        <fullName evidence="1">Predicted protein</fullName>
    </submittedName>
</protein>
<dbReference type="Proteomes" id="UP000008142">
    <property type="component" value="Unassembled WGS sequence"/>
</dbReference>
<dbReference type="OrthoDB" id="4239999at2759"/>
<dbReference type="EMBL" id="DS990636">
    <property type="protein sequence ID" value="EGC41934.1"/>
    <property type="molecule type" value="Genomic_DNA"/>
</dbReference>
<evidence type="ECO:0000313" key="1">
    <source>
        <dbReference type="EMBL" id="EGC41934.1"/>
    </source>
</evidence>
<sequence>MAATLIPLNEDAEKYRNALEEWISQAEQWQDFTVDAKGNRRYLDRSIEPHVLPLLKSLGLPVLTGSEEWGFTLWRFSITEFVDQLQKDIYTIPINIVTGNPQFIVGSQRIKVVLGHYTTTQGDFQLTPELDCLFVGERPKT</sequence>
<accession>F0U9P5</accession>